<dbReference type="InterPro" id="IPR013749">
    <property type="entry name" value="PM/HMP-P_kinase-1"/>
</dbReference>
<dbReference type="Pfam" id="PF08543">
    <property type="entry name" value="Phos_pyr_kin"/>
    <property type="match status" value="1"/>
</dbReference>
<gene>
    <name evidence="8" type="ORF">DB32_003781</name>
</gene>
<dbReference type="PANTHER" id="PTHR20858:SF17">
    <property type="entry name" value="HYDROXYMETHYLPYRIMIDINE_PHOSPHOMETHYLPYRIMIDINE KINASE THI20-RELATED"/>
    <property type="match status" value="1"/>
</dbReference>
<name>A0A0F6YIF7_9BACT</name>
<dbReference type="Gene3D" id="3.40.1190.20">
    <property type="match status" value="1"/>
</dbReference>
<keyword evidence="5 8" id="KW-0418">Kinase</keyword>
<dbReference type="KEGG" id="samy:DB32_003781"/>
<dbReference type="EC" id="2.7.1.49" evidence="2"/>
<dbReference type="Proteomes" id="UP000034883">
    <property type="component" value="Chromosome"/>
</dbReference>
<dbReference type="PANTHER" id="PTHR20858">
    <property type="entry name" value="PHOSPHOMETHYLPYRIMIDINE KINASE"/>
    <property type="match status" value="1"/>
</dbReference>
<evidence type="ECO:0000256" key="3">
    <source>
        <dbReference type="ARBA" id="ARBA00022679"/>
    </source>
</evidence>
<evidence type="ECO:0000256" key="2">
    <source>
        <dbReference type="ARBA" id="ARBA00012135"/>
    </source>
</evidence>
<dbReference type="GO" id="GO:0008902">
    <property type="term" value="F:hydroxymethylpyrimidine kinase activity"/>
    <property type="evidence" value="ECO:0007669"/>
    <property type="project" value="UniProtKB-EC"/>
</dbReference>
<dbReference type="GO" id="GO:0008972">
    <property type="term" value="F:phosphomethylpyrimidine kinase activity"/>
    <property type="evidence" value="ECO:0007669"/>
    <property type="project" value="InterPro"/>
</dbReference>
<dbReference type="STRING" id="927083.DB32_003781"/>
<keyword evidence="9" id="KW-1185">Reference proteome</keyword>
<dbReference type="GO" id="GO:0005829">
    <property type="term" value="C:cytosol"/>
    <property type="evidence" value="ECO:0007669"/>
    <property type="project" value="TreeGrafter"/>
</dbReference>
<sequence>MRPIALTIAGSDPSGGAGIQADLKTFHQHGVYGTAVITLLTAQSTRGVTRVDVCAPDLVLAQLDTLLDDLAPRAAKTGALGSAAVVRAVADRASRFAFPLVVDPVMISKHGAPLLDEDARGAMAGELMPVAALFTPNAHEASALTGIDVRTRDDARRAARALVERGARAALVKGGHVEGDPVDVLATRDGALIEIGGERIDTPHTHGTGCTYSAAIAAHLAQGATLEDAIRSAKAWLTDALRSAPGIGHGVGPVEHFAAVTAR</sequence>
<dbReference type="UniPathway" id="UPA00060">
    <property type="reaction ID" value="UER00138"/>
</dbReference>
<dbReference type="InterPro" id="IPR004399">
    <property type="entry name" value="HMP/HMP-P_kinase_dom"/>
</dbReference>
<evidence type="ECO:0000256" key="6">
    <source>
        <dbReference type="ARBA" id="ARBA00022840"/>
    </source>
</evidence>
<dbReference type="RefSeq" id="WP_053233786.1">
    <property type="nucleotide sequence ID" value="NZ_CP011125.1"/>
</dbReference>
<evidence type="ECO:0000256" key="4">
    <source>
        <dbReference type="ARBA" id="ARBA00022741"/>
    </source>
</evidence>
<dbReference type="AlphaFoldDB" id="A0A0F6YIF7"/>
<keyword evidence="6" id="KW-0067">ATP-binding</keyword>
<dbReference type="SUPFAM" id="SSF53613">
    <property type="entry name" value="Ribokinase-like"/>
    <property type="match status" value="1"/>
</dbReference>
<evidence type="ECO:0000256" key="1">
    <source>
        <dbReference type="ARBA" id="ARBA00004948"/>
    </source>
</evidence>
<accession>A0A0F6YIF7</accession>
<keyword evidence="3" id="KW-0808">Transferase</keyword>
<evidence type="ECO:0000313" key="9">
    <source>
        <dbReference type="Proteomes" id="UP000034883"/>
    </source>
</evidence>
<organism evidence="8 9">
    <name type="scientific">Sandaracinus amylolyticus</name>
    <dbReference type="NCBI Taxonomy" id="927083"/>
    <lineage>
        <taxon>Bacteria</taxon>
        <taxon>Pseudomonadati</taxon>
        <taxon>Myxococcota</taxon>
        <taxon>Polyangia</taxon>
        <taxon>Polyangiales</taxon>
        <taxon>Sandaracinaceae</taxon>
        <taxon>Sandaracinus</taxon>
    </lineage>
</organism>
<dbReference type="GO" id="GO:0009229">
    <property type="term" value="P:thiamine diphosphate biosynthetic process"/>
    <property type="evidence" value="ECO:0007669"/>
    <property type="project" value="UniProtKB-UniPathway"/>
</dbReference>
<keyword evidence="4" id="KW-0547">Nucleotide-binding</keyword>
<dbReference type="EMBL" id="CP011125">
    <property type="protein sequence ID" value="AKF06632.1"/>
    <property type="molecule type" value="Genomic_DNA"/>
</dbReference>
<dbReference type="GO" id="GO:0005524">
    <property type="term" value="F:ATP binding"/>
    <property type="evidence" value="ECO:0007669"/>
    <property type="project" value="UniProtKB-KW"/>
</dbReference>
<proteinExistence type="predicted"/>
<reference evidence="8 9" key="1">
    <citation type="submission" date="2015-03" db="EMBL/GenBank/DDBJ databases">
        <title>Genome assembly of Sandaracinus amylolyticus DSM 53668.</title>
        <authorList>
            <person name="Sharma G."/>
            <person name="Subramanian S."/>
        </authorList>
    </citation>
    <scope>NUCLEOTIDE SEQUENCE [LARGE SCALE GENOMIC DNA]</scope>
    <source>
        <strain evidence="8 9">DSM 53668</strain>
    </source>
</reference>
<dbReference type="InterPro" id="IPR029056">
    <property type="entry name" value="Ribokinase-like"/>
</dbReference>
<comment type="pathway">
    <text evidence="1">Cofactor biosynthesis; thiamine diphosphate biosynthesis.</text>
</comment>
<dbReference type="GO" id="GO:0009228">
    <property type="term" value="P:thiamine biosynthetic process"/>
    <property type="evidence" value="ECO:0007669"/>
    <property type="project" value="InterPro"/>
</dbReference>
<feature type="domain" description="Pyridoxamine kinase/Phosphomethylpyrimidine kinase" evidence="7">
    <location>
        <begin position="12"/>
        <end position="254"/>
    </location>
</feature>
<evidence type="ECO:0000313" key="8">
    <source>
        <dbReference type="EMBL" id="AKF06632.1"/>
    </source>
</evidence>
<dbReference type="NCBIfam" id="TIGR00097">
    <property type="entry name" value="HMP-P_kinase"/>
    <property type="match status" value="1"/>
</dbReference>
<protein>
    <recommendedName>
        <fullName evidence="2">hydroxymethylpyrimidine kinase</fullName>
        <ecNumber evidence="2">2.7.1.49</ecNumber>
    </recommendedName>
</protein>
<dbReference type="CDD" id="cd01169">
    <property type="entry name" value="HMPP_kinase"/>
    <property type="match status" value="1"/>
</dbReference>
<dbReference type="FunFam" id="3.40.1190.20:FF:000003">
    <property type="entry name" value="Phosphomethylpyrimidine kinase ThiD"/>
    <property type="match status" value="1"/>
</dbReference>
<evidence type="ECO:0000259" key="7">
    <source>
        <dbReference type="Pfam" id="PF08543"/>
    </source>
</evidence>
<dbReference type="OrthoDB" id="9810880at2"/>
<evidence type="ECO:0000256" key="5">
    <source>
        <dbReference type="ARBA" id="ARBA00022777"/>
    </source>
</evidence>